<dbReference type="InterPro" id="IPR000640">
    <property type="entry name" value="EFG_V-like"/>
</dbReference>
<dbReference type="InterPro" id="IPR004161">
    <property type="entry name" value="EFTu-like_2"/>
</dbReference>
<dbReference type="PANTHER" id="PTHR42908:SF10">
    <property type="entry name" value="EUKARYOTIC TRANSLATION ELONGATION FACTOR 2"/>
    <property type="match status" value="1"/>
</dbReference>
<proteinExistence type="predicted"/>
<dbReference type="FunFam" id="3.30.70.870:FF:000002">
    <property type="entry name" value="Translation elongation factor 2"/>
    <property type="match status" value="1"/>
</dbReference>
<dbReference type="Proteomes" id="UP000623467">
    <property type="component" value="Unassembled WGS sequence"/>
</dbReference>
<dbReference type="InterPro" id="IPR014721">
    <property type="entry name" value="Ribsml_uS5_D2-typ_fold_subgr"/>
</dbReference>
<evidence type="ECO:0000256" key="1">
    <source>
        <dbReference type="ARBA" id="ARBA00022490"/>
    </source>
</evidence>
<keyword evidence="2" id="KW-0547">Nucleotide-binding</keyword>
<dbReference type="InterPro" id="IPR035647">
    <property type="entry name" value="EFG_III/V"/>
</dbReference>
<dbReference type="SMART" id="SM00889">
    <property type="entry name" value="EFG_IV"/>
    <property type="match status" value="1"/>
</dbReference>
<dbReference type="SMART" id="SM00838">
    <property type="entry name" value="EFG_C"/>
    <property type="match status" value="1"/>
</dbReference>
<comment type="caution">
    <text evidence="8">The sequence shown here is derived from an EMBL/GenBank/DDBJ whole genome shotgun (WGS) entry which is preliminary data.</text>
</comment>
<evidence type="ECO:0000256" key="5">
    <source>
        <dbReference type="ARBA" id="ARBA00023134"/>
    </source>
</evidence>
<dbReference type="EMBL" id="JACAZH010000013">
    <property type="protein sequence ID" value="KAF7351237.1"/>
    <property type="molecule type" value="Genomic_DNA"/>
</dbReference>
<evidence type="ECO:0000256" key="2">
    <source>
        <dbReference type="ARBA" id="ARBA00022741"/>
    </source>
</evidence>
<keyword evidence="3 8" id="KW-0251">Elongation factor</keyword>
<gene>
    <name evidence="8" type="ORF">MSAN_01555200</name>
</gene>
<dbReference type="Gene3D" id="3.30.230.10">
    <property type="match status" value="1"/>
</dbReference>
<name>A0A8H7CWZ1_9AGAR</name>
<dbReference type="GO" id="GO:0005525">
    <property type="term" value="F:GTP binding"/>
    <property type="evidence" value="ECO:0007669"/>
    <property type="project" value="UniProtKB-KW"/>
</dbReference>
<dbReference type="Pfam" id="PF03144">
    <property type="entry name" value="GTP_EFTU_D2"/>
    <property type="match status" value="1"/>
</dbReference>
<dbReference type="AlphaFoldDB" id="A0A8H7CWZ1"/>
<dbReference type="SUPFAM" id="SSF54980">
    <property type="entry name" value="EF-G C-terminal domain-like"/>
    <property type="match status" value="2"/>
</dbReference>
<feature type="domain" description="Translation elongation factor EFG/EF2" evidence="7">
    <location>
        <begin position="221"/>
        <end position="324"/>
    </location>
</feature>
<dbReference type="OrthoDB" id="364892at2759"/>
<evidence type="ECO:0000259" key="7">
    <source>
        <dbReference type="SMART" id="SM00889"/>
    </source>
</evidence>
<dbReference type="InterPro" id="IPR009000">
    <property type="entry name" value="Transl_B-barrel_sf"/>
</dbReference>
<evidence type="ECO:0000313" key="9">
    <source>
        <dbReference type="Proteomes" id="UP000623467"/>
    </source>
</evidence>
<feature type="domain" description="Elongation factor EFG" evidence="6">
    <location>
        <begin position="326"/>
        <end position="392"/>
    </location>
</feature>
<protein>
    <submittedName>
        <fullName evidence="8">Elongation factor 2</fullName>
    </submittedName>
</protein>
<dbReference type="InterPro" id="IPR005517">
    <property type="entry name" value="Transl_elong_EFG/EF2_IV"/>
</dbReference>
<dbReference type="Gene3D" id="3.30.70.870">
    <property type="entry name" value="Elongation Factor G (Translational Gtpase), domain 3"/>
    <property type="match status" value="1"/>
</dbReference>
<reference evidence="8" key="1">
    <citation type="submission" date="2020-05" db="EMBL/GenBank/DDBJ databases">
        <title>Mycena genomes resolve the evolution of fungal bioluminescence.</title>
        <authorList>
            <person name="Tsai I.J."/>
        </authorList>
    </citation>
    <scope>NUCLEOTIDE SEQUENCE</scope>
    <source>
        <strain evidence="8">160909Yilan</strain>
    </source>
</reference>
<keyword evidence="1" id="KW-0963">Cytoplasm</keyword>
<dbReference type="GO" id="GO:0003924">
    <property type="term" value="F:GTPase activity"/>
    <property type="evidence" value="ECO:0007669"/>
    <property type="project" value="TreeGrafter"/>
</dbReference>
<dbReference type="CDD" id="cd01681">
    <property type="entry name" value="aeEF2_snRNP_like_IV"/>
    <property type="match status" value="1"/>
</dbReference>
<evidence type="ECO:0000313" key="8">
    <source>
        <dbReference type="EMBL" id="KAF7351237.1"/>
    </source>
</evidence>
<dbReference type="SUPFAM" id="SSF54211">
    <property type="entry name" value="Ribosomal protein S5 domain 2-like"/>
    <property type="match status" value="1"/>
</dbReference>
<keyword evidence="5" id="KW-0342">GTP-binding</keyword>
<dbReference type="GO" id="GO:0003746">
    <property type="term" value="F:translation elongation factor activity"/>
    <property type="evidence" value="ECO:0007669"/>
    <property type="project" value="UniProtKB-KW"/>
</dbReference>
<dbReference type="Gene3D" id="3.30.70.240">
    <property type="match status" value="1"/>
</dbReference>
<keyword evidence="9" id="KW-1185">Reference proteome</keyword>
<evidence type="ECO:0000256" key="3">
    <source>
        <dbReference type="ARBA" id="ARBA00022768"/>
    </source>
</evidence>
<sequence length="422" mass="46049">MVPTSEKGRFYAFGRVFSGTLRSDGQKVRIQGPNYVPGKKDDLFIKAVQGVFVMLGRDVESLEECPAGNLIALAGIDHFLLKNGTITSSETTHNMRALRFSVPQFIQVAVGVQNPKDLPALIEGLKIFSKSDSLVEVSVSASGEHLIAAVGEDHLATLVEDLTHEFVKVPVTVSDPIIQYRESVGAESAIQALSKSPNRHNRIYARAMPLGEELTRGIESRHVRSRDGFKVRARLLADEYGWEVTEGRKIWTFGPDATGPNLLVDCTRGVQYLNEIKDSCVAGFQWATKEGTGRQCNADAIHRGGGQIIPTMRRAAYAAYLLAQPVLQEPVLLVQIECPETVLGGVHQCVYVPVQQSLGLPNALHAATSGKALMQSEFDHWAAIPGSPLDKGSEVEGIVTKIRTRKGLDPAIPELGRFYDKL</sequence>
<accession>A0A8H7CWZ1</accession>
<dbReference type="PANTHER" id="PTHR42908">
    <property type="entry name" value="TRANSLATION ELONGATION FACTOR-RELATED"/>
    <property type="match status" value="1"/>
</dbReference>
<dbReference type="GO" id="GO:1990904">
    <property type="term" value="C:ribonucleoprotein complex"/>
    <property type="evidence" value="ECO:0007669"/>
    <property type="project" value="TreeGrafter"/>
</dbReference>
<keyword evidence="4" id="KW-0648">Protein biosynthesis</keyword>
<dbReference type="GO" id="GO:0043022">
    <property type="term" value="F:ribosome binding"/>
    <property type="evidence" value="ECO:0007669"/>
    <property type="project" value="TreeGrafter"/>
</dbReference>
<dbReference type="SUPFAM" id="SSF50447">
    <property type="entry name" value="Translation proteins"/>
    <property type="match status" value="1"/>
</dbReference>
<dbReference type="Gene3D" id="2.40.30.10">
    <property type="entry name" value="Translation factors"/>
    <property type="match status" value="1"/>
</dbReference>
<evidence type="ECO:0000256" key="4">
    <source>
        <dbReference type="ARBA" id="ARBA00022917"/>
    </source>
</evidence>
<evidence type="ECO:0000259" key="6">
    <source>
        <dbReference type="SMART" id="SM00838"/>
    </source>
</evidence>
<organism evidence="8 9">
    <name type="scientific">Mycena sanguinolenta</name>
    <dbReference type="NCBI Taxonomy" id="230812"/>
    <lineage>
        <taxon>Eukaryota</taxon>
        <taxon>Fungi</taxon>
        <taxon>Dikarya</taxon>
        <taxon>Basidiomycota</taxon>
        <taxon>Agaricomycotina</taxon>
        <taxon>Agaricomycetes</taxon>
        <taxon>Agaricomycetidae</taxon>
        <taxon>Agaricales</taxon>
        <taxon>Marasmiineae</taxon>
        <taxon>Mycenaceae</taxon>
        <taxon>Mycena</taxon>
    </lineage>
</organism>
<dbReference type="Pfam" id="PF03764">
    <property type="entry name" value="EFG_IV"/>
    <property type="match status" value="1"/>
</dbReference>
<dbReference type="GO" id="GO:0005829">
    <property type="term" value="C:cytosol"/>
    <property type="evidence" value="ECO:0007669"/>
    <property type="project" value="TreeGrafter"/>
</dbReference>
<dbReference type="InterPro" id="IPR020568">
    <property type="entry name" value="Ribosomal_Su5_D2-typ_SF"/>
</dbReference>